<organism evidence="1 2">
    <name type="scientific">Croceibacterium salegens</name>
    <dbReference type="NCBI Taxonomy" id="1737568"/>
    <lineage>
        <taxon>Bacteria</taxon>
        <taxon>Pseudomonadati</taxon>
        <taxon>Pseudomonadota</taxon>
        <taxon>Alphaproteobacteria</taxon>
        <taxon>Sphingomonadales</taxon>
        <taxon>Erythrobacteraceae</taxon>
        <taxon>Croceibacterium</taxon>
    </lineage>
</organism>
<dbReference type="OrthoDB" id="7451964at2"/>
<evidence type="ECO:0000313" key="2">
    <source>
        <dbReference type="Proteomes" id="UP000433652"/>
    </source>
</evidence>
<name>A0A6I4SVL3_9SPHN</name>
<gene>
    <name evidence="1" type="ORF">GRI89_07525</name>
</gene>
<dbReference type="AlphaFoldDB" id="A0A6I4SVL3"/>
<sequence length="52" mass="5565">MKLPIIDINSLPDLTHVTGVFGSLEQGPTHDDSIIILATFVFETSPLTSGLI</sequence>
<comment type="caution">
    <text evidence="1">The sequence shown here is derived from an EMBL/GenBank/DDBJ whole genome shotgun (WGS) entry which is preliminary data.</text>
</comment>
<keyword evidence="2" id="KW-1185">Reference proteome</keyword>
<accession>A0A6I4SVL3</accession>
<proteinExistence type="predicted"/>
<dbReference type="RefSeq" id="WP_159793721.1">
    <property type="nucleotide sequence ID" value="NZ_WTYM01000033.1"/>
</dbReference>
<protein>
    <submittedName>
        <fullName evidence="1">Uncharacterized protein</fullName>
    </submittedName>
</protein>
<dbReference type="EMBL" id="WTYM01000033">
    <property type="protein sequence ID" value="MXO59389.1"/>
    <property type="molecule type" value="Genomic_DNA"/>
</dbReference>
<reference evidence="1 2" key="1">
    <citation type="submission" date="2019-12" db="EMBL/GenBank/DDBJ databases">
        <title>Genomic-based taxomic classification of the family Erythrobacteraceae.</title>
        <authorList>
            <person name="Xu L."/>
        </authorList>
    </citation>
    <scope>NUCLEOTIDE SEQUENCE [LARGE SCALE GENOMIC DNA]</scope>
    <source>
        <strain evidence="1 2">MCCC 1K01500</strain>
    </source>
</reference>
<dbReference type="Proteomes" id="UP000433652">
    <property type="component" value="Unassembled WGS sequence"/>
</dbReference>
<evidence type="ECO:0000313" key="1">
    <source>
        <dbReference type="EMBL" id="MXO59389.1"/>
    </source>
</evidence>